<organism evidence="1 2">
    <name type="scientific">Igneacidithiobacillus copahuensis</name>
    <dbReference type="NCBI Taxonomy" id="2724909"/>
    <lineage>
        <taxon>Bacteria</taxon>
        <taxon>Pseudomonadati</taxon>
        <taxon>Pseudomonadota</taxon>
        <taxon>Acidithiobacillia</taxon>
        <taxon>Acidithiobacillales</taxon>
        <taxon>Acidithiobacillaceae</taxon>
        <taxon>Igneacidithiobacillus</taxon>
    </lineage>
</organism>
<comment type="caution">
    <text evidence="1">The sequence shown here is derived from an EMBL/GenBank/DDBJ whole genome shotgun (WGS) entry which is preliminary data.</text>
</comment>
<proteinExistence type="predicted"/>
<reference evidence="1" key="1">
    <citation type="journal article" date="2021" name="ISME J.">
        <title>Genomic evolution of the class Acidithiobacillia: deep-branching Proteobacteria living in extreme acidic conditions.</title>
        <authorList>
            <person name="Moya-Beltran A."/>
            <person name="Beard S."/>
            <person name="Rojas-Villalobos C."/>
            <person name="Issotta F."/>
            <person name="Gallardo Y."/>
            <person name="Ulloa R."/>
            <person name="Giaveno A."/>
            <person name="Degli Esposti M."/>
            <person name="Johnson D.B."/>
            <person name="Quatrini R."/>
        </authorList>
    </citation>
    <scope>NUCLEOTIDE SEQUENCE</scope>
    <source>
        <strain evidence="1">VAN18-1</strain>
    </source>
</reference>
<dbReference type="Proteomes" id="UP001197378">
    <property type="component" value="Unassembled WGS sequence"/>
</dbReference>
<sequence>MYCQDSELALTLNDVEDYLHRAQGKLSRILARNLPLFFRGGWCSLPEVLPQLDKEQQWEVAEAVGWLRTARSLLSAVRQELGKGHPPEPESNDFCGRLVRLELRVEKVSRWLHCEEE</sequence>
<gene>
    <name evidence="1" type="ORF">HFQ13_03210</name>
</gene>
<keyword evidence="2" id="KW-1185">Reference proteome</keyword>
<protein>
    <submittedName>
        <fullName evidence="1">Uncharacterized protein</fullName>
    </submittedName>
</protein>
<name>A0AAE2YND3_9PROT</name>
<dbReference type="EMBL" id="JAAXYO010000037">
    <property type="protein sequence ID" value="MBU2787231.1"/>
    <property type="molecule type" value="Genomic_DNA"/>
</dbReference>
<dbReference type="AlphaFoldDB" id="A0AAE2YND3"/>
<dbReference type="RefSeq" id="WP_215885375.1">
    <property type="nucleotide sequence ID" value="NZ_JAAXYO010000037.1"/>
</dbReference>
<evidence type="ECO:0000313" key="1">
    <source>
        <dbReference type="EMBL" id="MBU2787231.1"/>
    </source>
</evidence>
<evidence type="ECO:0000313" key="2">
    <source>
        <dbReference type="Proteomes" id="UP001197378"/>
    </source>
</evidence>
<accession>A0AAE2YND3</accession>